<proteinExistence type="predicted"/>
<reference evidence="1" key="2">
    <citation type="submission" date="2021-05" db="EMBL/GenBank/DDBJ databases">
        <title>Protein family content uncovers lineage relationships and bacterial pathway maintenance mechanisms in DPANN archaea.</title>
        <authorList>
            <person name="Castelle C.J."/>
            <person name="Meheust R."/>
            <person name="Jaffe A.L."/>
            <person name="Seitz K."/>
            <person name="Gong X."/>
            <person name="Baker B.J."/>
            <person name="Banfield J.F."/>
        </authorList>
    </citation>
    <scope>NUCLEOTIDE SEQUENCE</scope>
    <source>
        <strain evidence="1">RIFCSPHIGHO2_01_FULL_AR10_44_11</strain>
    </source>
</reference>
<organism evidence="1 2">
    <name type="scientific">Candidatus Iainarchaeum sp</name>
    <dbReference type="NCBI Taxonomy" id="3101447"/>
    <lineage>
        <taxon>Archaea</taxon>
        <taxon>Candidatus Iainarchaeota</taxon>
        <taxon>Candidatus Iainarchaeia</taxon>
        <taxon>Candidatus Iainarchaeales</taxon>
        <taxon>Candidatus Iainarchaeaceae</taxon>
        <taxon>Candidatus Iainarchaeum</taxon>
    </lineage>
</organism>
<dbReference type="AlphaFoldDB" id="A0A8T4KRV5"/>
<evidence type="ECO:0000313" key="1">
    <source>
        <dbReference type="EMBL" id="MBS3057061.1"/>
    </source>
</evidence>
<accession>A0A8T4KRV5</accession>
<sequence length="73" mass="8527">MKSNRKEYKSVMIPKPLAEKAQELIKGTGFTSLPDFVEFLLREVLTEKHKKGQAYTEEDKKRIKERLKALGYL</sequence>
<evidence type="ECO:0000313" key="2">
    <source>
        <dbReference type="Proteomes" id="UP000677687"/>
    </source>
</evidence>
<reference evidence="1" key="1">
    <citation type="submission" date="2021-03" db="EMBL/GenBank/DDBJ databases">
        <authorList>
            <person name="Jaffe A."/>
        </authorList>
    </citation>
    <scope>NUCLEOTIDE SEQUENCE</scope>
    <source>
        <strain evidence="1">RIFCSPHIGHO2_01_FULL_AR10_44_11</strain>
    </source>
</reference>
<comment type="caution">
    <text evidence="1">The sequence shown here is derived from an EMBL/GenBank/DDBJ whole genome shotgun (WGS) entry which is preliminary data.</text>
</comment>
<gene>
    <name evidence="1" type="ORF">J4415_00360</name>
</gene>
<name>A0A8T4KRV5_9ARCH</name>
<dbReference type="Proteomes" id="UP000677687">
    <property type="component" value="Unassembled WGS sequence"/>
</dbReference>
<dbReference type="EMBL" id="JAGVWD010000005">
    <property type="protein sequence ID" value="MBS3057061.1"/>
    <property type="molecule type" value="Genomic_DNA"/>
</dbReference>
<protein>
    <submittedName>
        <fullName evidence="1">CopG family transcriptional regulator</fullName>
    </submittedName>
</protein>